<comment type="catalytic activity">
    <reaction evidence="2">
        <text>a 5'-end triphospho-ribonucleoside in mRNA + H2O = a 5'-end diphospho-ribonucleoside in mRNA + phosphate + H(+)</text>
        <dbReference type="Rhea" id="RHEA:67004"/>
        <dbReference type="Rhea" id="RHEA-COMP:17164"/>
        <dbReference type="Rhea" id="RHEA-COMP:17165"/>
        <dbReference type="ChEBI" id="CHEBI:15377"/>
        <dbReference type="ChEBI" id="CHEBI:15378"/>
        <dbReference type="ChEBI" id="CHEBI:43474"/>
        <dbReference type="ChEBI" id="CHEBI:167616"/>
        <dbReference type="ChEBI" id="CHEBI:167618"/>
        <dbReference type="EC" id="3.6.1.74"/>
    </reaction>
</comment>
<dbReference type="PROSITE" id="PS00383">
    <property type="entry name" value="TYR_PHOSPHATASE_1"/>
    <property type="match status" value="1"/>
</dbReference>
<keyword evidence="2" id="KW-0507">mRNA processing</keyword>
<dbReference type="CDD" id="cd17664">
    <property type="entry name" value="Mce1_N"/>
    <property type="match status" value="1"/>
</dbReference>
<proteinExistence type="inferred from homology"/>
<keyword evidence="2" id="KW-0342">GTP-binding</keyword>
<dbReference type="InterPro" id="IPR017074">
    <property type="entry name" value="mRNA_cap_enz_bifunc"/>
</dbReference>
<keyword evidence="5" id="KW-1185">Reference proteome</keyword>
<dbReference type="InterPro" id="IPR051029">
    <property type="entry name" value="mRNA_Capping_Enz/RNA_Phosphat"/>
</dbReference>
<keyword evidence="2" id="KW-0547">Nucleotide-binding</keyword>
<keyword evidence="2" id="KW-0548">Nucleotidyltransferase</keyword>
<evidence type="ECO:0000313" key="5">
    <source>
        <dbReference type="Proteomes" id="UP000694865"/>
    </source>
</evidence>
<comment type="subcellular location">
    <subcellularLocation>
        <location evidence="2">Nucleus</location>
    </subcellularLocation>
</comment>
<keyword evidence="2" id="KW-0539">Nucleus</keyword>
<dbReference type="Pfam" id="PF01331">
    <property type="entry name" value="mRNA_cap_enzyme"/>
    <property type="match status" value="1"/>
</dbReference>
<feature type="compositionally biased region" description="Acidic residues" evidence="3">
    <location>
        <begin position="191"/>
        <end position="203"/>
    </location>
</feature>
<evidence type="ECO:0000256" key="3">
    <source>
        <dbReference type="SAM" id="MobiDB-lite"/>
    </source>
</evidence>
<evidence type="ECO:0000256" key="1">
    <source>
        <dbReference type="ARBA" id="ARBA00044624"/>
    </source>
</evidence>
<dbReference type="Gene3D" id="3.90.190.10">
    <property type="entry name" value="Protein tyrosine phosphatase superfamily"/>
    <property type="match status" value="1"/>
</dbReference>
<dbReference type="EC" id="2.7.7.50" evidence="2"/>
<keyword evidence="2" id="KW-0378">Hydrolase</keyword>
<dbReference type="GeneID" id="100369688"/>
<keyword evidence="2" id="KW-0506">mRNA capping</keyword>
<comment type="function">
    <text evidence="2">Bifunctional mRNA-capping enzyme exhibiting RNA 5'-triphosphate monophosphatase activity in the N-terminal part and mRNA guanylyltransferase activity in the C-terminal part. Catalyzes the first two steps of cap formation: by removing the gamma-phosphate from the 5'-triphosphate end of nascent mRNA to yield a diphosphate end, and by transferring the GMP moiety of GTP to the 5'-diphosphate terminus of RNA via a covalent enzyme-GMP reaction intermediate.</text>
</comment>
<dbReference type="Pfam" id="PF00782">
    <property type="entry name" value="DSPc"/>
    <property type="match status" value="1"/>
</dbReference>
<dbReference type="PANTHER" id="PTHR10367:SF17">
    <property type="entry name" value="MRNA-CAPPING ENZYME"/>
    <property type="match status" value="1"/>
</dbReference>
<dbReference type="PROSITE" id="PS50056">
    <property type="entry name" value="TYR_PHOSPHATASE_2"/>
    <property type="match status" value="1"/>
</dbReference>
<keyword evidence="2" id="KW-0808">Transferase</keyword>
<dbReference type="InterPro" id="IPR001339">
    <property type="entry name" value="mRNA_cap_enzyme_adenylation"/>
</dbReference>
<dbReference type="Gene3D" id="3.30.470.30">
    <property type="entry name" value="DNA ligase/mRNA capping enzyme"/>
    <property type="match status" value="1"/>
</dbReference>
<dbReference type="CDD" id="cd07895">
    <property type="entry name" value="Adenylation_mRNA_capping"/>
    <property type="match status" value="1"/>
</dbReference>
<dbReference type="InterPro" id="IPR000340">
    <property type="entry name" value="Dual-sp_phosphatase_cat-dom"/>
</dbReference>
<evidence type="ECO:0000256" key="2">
    <source>
        <dbReference type="PIRNR" id="PIRNR036958"/>
    </source>
</evidence>
<dbReference type="Gene3D" id="2.40.50.140">
    <property type="entry name" value="Nucleic acid-binding proteins"/>
    <property type="match status" value="1"/>
</dbReference>
<dbReference type="InterPro" id="IPR029021">
    <property type="entry name" value="Prot-tyrosine_phosphatase-like"/>
</dbReference>
<organism evidence="5 6">
    <name type="scientific">Saccoglossus kowalevskii</name>
    <name type="common">Acorn worm</name>
    <dbReference type="NCBI Taxonomy" id="10224"/>
    <lineage>
        <taxon>Eukaryota</taxon>
        <taxon>Metazoa</taxon>
        <taxon>Hemichordata</taxon>
        <taxon>Enteropneusta</taxon>
        <taxon>Harrimaniidae</taxon>
        <taxon>Saccoglossus</taxon>
    </lineage>
</organism>
<dbReference type="PANTHER" id="PTHR10367">
    <property type="entry name" value="MRNA-CAPPING ENZYME"/>
    <property type="match status" value="1"/>
</dbReference>
<dbReference type="EC" id="3.6.1.74" evidence="2"/>
<accession>A0ABM0MS48</accession>
<gene>
    <name evidence="6" type="primary">LOC100369688</name>
</gene>
<dbReference type="PIRSF" id="PIRSF036958">
    <property type="entry name" value="mRNA_capping_HCE"/>
    <property type="match status" value="1"/>
</dbReference>
<dbReference type="InterPro" id="IPR016130">
    <property type="entry name" value="Tyr_Pase_AS"/>
</dbReference>
<sequence>MSIPPRWLNCPRKGQVVAGTFLPFKTPLSSRYDDQIPEENRFGLDMLFLYLSSMKLKMGLLIDLTNTTRFYDKSIVESKGMKHVKLQCRGFGEAPSPDQTRVFIEMCASYRAKNPLDIIGVHCTHGFNRSGFLIAAYLVEKLDWSIDAAVVSFTQARPPGIYKAHYILELFSRYGDKEDAPAAPELPDWCNEFDDTQDDDGNEDGSTRDGQRKRRRGELNNTNAMFMEGVEGVTQFTTQPKLMQLQRKCQDMCGWRGNGFPGSQPVSMDRQNIHFLHNKPYKVSWKADGVRYMMLIDGPGEIYMFDRNNAVFAVPQLVFPQRKQNGHIKNTLLDGEMIIDKVNQQSVPRYLIYDIITFEGQPVGKTDFERRLLCIHKEIIGVRHEWMKQGRIDRTREPFGIRAKPFWDVTTAVKLVDGKFAQECGHETDGLIFQPVPDAYEAGRCQQTLKWKPPSLNSVDFRLKVQKVQKPGMLPETHGYLYVGGRDMPFSEIKV</sequence>
<dbReference type="InterPro" id="IPR012340">
    <property type="entry name" value="NA-bd_OB-fold"/>
</dbReference>
<protein>
    <recommendedName>
        <fullName evidence="2">mRNA-capping enzyme</fullName>
    </recommendedName>
    <domain>
        <recommendedName>
            <fullName evidence="2">mRNA 5'-triphosphate monophosphatase</fullName>
            <ecNumber evidence="2">3.6.1.74</ecNumber>
        </recommendedName>
        <alternativeName>
            <fullName evidence="2">mRNA 5'-phosphatase</fullName>
        </alternativeName>
    </domain>
    <domain>
        <recommendedName>
            <fullName evidence="2">mRNA guanylyltransferase</fullName>
            <ecNumber evidence="2">2.7.7.50</ecNumber>
        </recommendedName>
        <alternativeName>
            <fullName evidence="2">GTP--RNA guanylyltransferase</fullName>
            <shortName evidence="2">GTase</shortName>
        </alternativeName>
    </domain>
</protein>
<reference evidence="6" key="1">
    <citation type="submission" date="2025-08" db="UniProtKB">
        <authorList>
            <consortium name="RefSeq"/>
        </authorList>
    </citation>
    <scope>IDENTIFICATION</scope>
    <source>
        <tissue evidence="6">Testes</tissue>
    </source>
</reference>
<dbReference type="RefSeq" id="XP_006822839.1">
    <property type="nucleotide sequence ID" value="XM_006822776.1"/>
</dbReference>
<dbReference type="Proteomes" id="UP000694865">
    <property type="component" value="Unplaced"/>
</dbReference>
<comment type="catalytic activity">
    <reaction evidence="1">
        <text>a 5'-end diphospho-ribonucleoside in mRNA + GTP + H(+) = a 5'-end (5'-triphosphoguanosine)-ribonucleoside in mRNA + diphosphate</text>
        <dbReference type="Rhea" id="RHEA:67012"/>
        <dbReference type="Rhea" id="RHEA-COMP:17165"/>
        <dbReference type="Rhea" id="RHEA-COMP:17166"/>
        <dbReference type="ChEBI" id="CHEBI:15378"/>
        <dbReference type="ChEBI" id="CHEBI:33019"/>
        <dbReference type="ChEBI" id="CHEBI:37565"/>
        <dbReference type="ChEBI" id="CHEBI:167616"/>
        <dbReference type="ChEBI" id="CHEBI:167617"/>
        <dbReference type="EC" id="2.7.7.50"/>
    </reaction>
    <physiologicalReaction direction="left-to-right" evidence="1">
        <dbReference type="Rhea" id="RHEA:67013"/>
    </physiologicalReaction>
</comment>
<comment type="similarity">
    <text evidence="2">In the C-terminal section; belongs to the eukaryotic GTase family.</text>
</comment>
<feature type="domain" description="Tyrosine specific protein phosphatases" evidence="4">
    <location>
        <begin position="101"/>
        <end position="168"/>
    </location>
</feature>
<dbReference type="SUPFAM" id="SSF56091">
    <property type="entry name" value="DNA ligase/mRNA capping enzyme, catalytic domain"/>
    <property type="match status" value="1"/>
</dbReference>
<dbReference type="SUPFAM" id="SSF52799">
    <property type="entry name" value="(Phosphotyrosine protein) phosphatases II"/>
    <property type="match status" value="1"/>
</dbReference>
<dbReference type="Gene3D" id="3.30.1490.430">
    <property type="match status" value="1"/>
</dbReference>
<evidence type="ECO:0000313" key="6">
    <source>
        <dbReference type="RefSeq" id="XP_006822839.1"/>
    </source>
</evidence>
<dbReference type="InterPro" id="IPR000387">
    <property type="entry name" value="Tyr_Pase_dom"/>
</dbReference>
<feature type="region of interest" description="Disordered" evidence="3">
    <location>
        <begin position="185"/>
        <end position="219"/>
    </location>
</feature>
<evidence type="ECO:0000259" key="4">
    <source>
        <dbReference type="PROSITE" id="PS50056"/>
    </source>
</evidence>
<name>A0ABM0MS48_SACKO</name>
<comment type="similarity">
    <text evidence="2">In the N-terminal section; belongs to the non-receptor class of the protein-tyrosine phosphatase family.</text>
</comment>